<gene>
    <name evidence="4" type="ORF">NIES37_68310</name>
</gene>
<dbReference type="InterPro" id="IPR050832">
    <property type="entry name" value="Bact_Acetyltransf"/>
</dbReference>
<keyword evidence="2" id="KW-0012">Acyltransferase</keyword>
<keyword evidence="5" id="KW-1185">Reference proteome</keyword>
<reference evidence="4 5" key="1">
    <citation type="submission" date="2017-06" db="EMBL/GenBank/DDBJ databases">
        <title>Genome sequencing of cyanobaciteial culture collection at National Institute for Environmental Studies (NIES).</title>
        <authorList>
            <person name="Hirose Y."/>
            <person name="Shimura Y."/>
            <person name="Fujisawa T."/>
            <person name="Nakamura Y."/>
            <person name="Kawachi M."/>
        </authorList>
    </citation>
    <scope>NUCLEOTIDE SEQUENCE [LARGE SCALE GENOMIC DNA]</scope>
    <source>
        <strain evidence="4 5">NIES-37</strain>
    </source>
</reference>
<dbReference type="Pfam" id="PF00583">
    <property type="entry name" value="Acetyltransf_1"/>
    <property type="match status" value="1"/>
</dbReference>
<dbReference type="SUPFAM" id="SSF55729">
    <property type="entry name" value="Acyl-CoA N-acyltransferases (Nat)"/>
    <property type="match status" value="1"/>
</dbReference>
<feature type="domain" description="N-acetyltransferase" evidence="3">
    <location>
        <begin position="5"/>
        <end position="163"/>
    </location>
</feature>
<evidence type="ECO:0000256" key="1">
    <source>
        <dbReference type="ARBA" id="ARBA00022679"/>
    </source>
</evidence>
<evidence type="ECO:0000259" key="3">
    <source>
        <dbReference type="PROSITE" id="PS51186"/>
    </source>
</evidence>
<dbReference type="Proteomes" id="UP000218785">
    <property type="component" value="Chromosome"/>
</dbReference>
<dbReference type="InterPro" id="IPR000182">
    <property type="entry name" value="GNAT_dom"/>
</dbReference>
<accession>A0A1Z4NAQ9</accession>
<dbReference type="EMBL" id="AP018248">
    <property type="protein sequence ID" value="BAZ02818.1"/>
    <property type="molecule type" value="Genomic_DNA"/>
</dbReference>
<dbReference type="Gene3D" id="3.40.630.30">
    <property type="match status" value="1"/>
</dbReference>
<evidence type="ECO:0000313" key="5">
    <source>
        <dbReference type="Proteomes" id="UP000218785"/>
    </source>
</evidence>
<dbReference type="InterPro" id="IPR016181">
    <property type="entry name" value="Acyl_CoA_acyltransferase"/>
</dbReference>
<dbReference type="PROSITE" id="PS51186">
    <property type="entry name" value="GNAT"/>
    <property type="match status" value="1"/>
</dbReference>
<protein>
    <submittedName>
        <fullName evidence="4">GCN5-related N-acetyltransferase</fullName>
    </submittedName>
</protein>
<dbReference type="GO" id="GO:0016747">
    <property type="term" value="F:acyltransferase activity, transferring groups other than amino-acyl groups"/>
    <property type="evidence" value="ECO:0007669"/>
    <property type="project" value="InterPro"/>
</dbReference>
<keyword evidence="1 4" id="KW-0808">Transferase</keyword>
<dbReference type="PANTHER" id="PTHR43877">
    <property type="entry name" value="AMINOALKYLPHOSPHONATE N-ACETYLTRANSFERASE-RELATED-RELATED"/>
    <property type="match status" value="1"/>
</dbReference>
<dbReference type="AlphaFoldDB" id="A0A1Z4NAQ9"/>
<sequence length="163" mass="18856">MSADFTIRTFTHQDYPNVDKLIEQLQNYEWQLHPSRAPGNVVGNKHLAYLIKIVQRQNGQIYVAESNQEIIGFIVCFVEELDEGDLHIVENERRYGYISDLYVSSQIRAKGVGAALMAMAEKHFLDLDLEMVRLSLLHNNEAAASFYQRVGYQPYELVYEKKL</sequence>
<dbReference type="CDD" id="cd04301">
    <property type="entry name" value="NAT_SF"/>
    <property type="match status" value="1"/>
</dbReference>
<dbReference type="PANTHER" id="PTHR43877:SF2">
    <property type="entry name" value="AMINOALKYLPHOSPHONATE N-ACETYLTRANSFERASE-RELATED"/>
    <property type="match status" value="1"/>
</dbReference>
<dbReference type="RefSeq" id="WP_096583285.1">
    <property type="nucleotide sequence ID" value="NZ_CAWNJS010000001.1"/>
</dbReference>
<name>A0A1Z4NAQ9_9CYAN</name>
<proteinExistence type="predicted"/>
<evidence type="ECO:0000313" key="4">
    <source>
        <dbReference type="EMBL" id="BAZ02818.1"/>
    </source>
</evidence>
<dbReference type="KEGG" id="ttq:NIES37_68310"/>
<organism evidence="4 5">
    <name type="scientific">Tolypothrix tenuis PCC 7101</name>
    <dbReference type="NCBI Taxonomy" id="231146"/>
    <lineage>
        <taxon>Bacteria</taxon>
        <taxon>Bacillati</taxon>
        <taxon>Cyanobacteriota</taxon>
        <taxon>Cyanophyceae</taxon>
        <taxon>Nostocales</taxon>
        <taxon>Tolypothrichaceae</taxon>
        <taxon>Tolypothrix</taxon>
    </lineage>
</organism>
<evidence type="ECO:0000256" key="2">
    <source>
        <dbReference type="ARBA" id="ARBA00023315"/>
    </source>
</evidence>